<evidence type="ECO:0000313" key="2">
    <source>
        <dbReference type="Proteomes" id="UP000294530"/>
    </source>
</evidence>
<dbReference type="GeneID" id="94349399"/>
<name>A0A976FN48_BRELC</name>
<sequence length="73" mass="7935">MVFPVLSYAGARVDTHVTGSVQVLEYPDEEGVGAARAAAEWDALEVKFSRGMILATRAVKRSTHIERNLGGYI</sequence>
<dbReference type="KEGG" id="blac:94349399"/>
<organism evidence="1 2">
    <name type="scientific">Bremia lactucae</name>
    <name type="common">Lettuce downy mildew</name>
    <dbReference type="NCBI Taxonomy" id="4779"/>
    <lineage>
        <taxon>Eukaryota</taxon>
        <taxon>Sar</taxon>
        <taxon>Stramenopiles</taxon>
        <taxon>Oomycota</taxon>
        <taxon>Peronosporomycetes</taxon>
        <taxon>Peronosporales</taxon>
        <taxon>Peronosporaceae</taxon>
        <taxon>Bremia</taxon>
    </lineage>
</organism>
<keyword evidence="2" id="KW-1185">Reference proteome</keyword>
<dbReference type="Proteomes" id="UP000294530">
    <property type="component" value="Unassembled WGS sequence"/>
</dbReference>
<dbReference type="EMBL" id="SHOA02000008">
    <property type="protein sequence ID" value="TDH69922.1"/>
    <property type="molecule type" value="Genomic_DNA"/>
</dbReference>
<accession>A0A976FN48</accession>
<comment type="caution">
    <text evidence="1">The sequence shown here is derived from an EMBL/GenBank/DDBJ whole genome shotgun (WGS) entry which is preliminary data.</text>
</comment>
<dbReference type="AlphaFoldDB" id="A0A976FN48"/>
<evidence type="ECO:0000313" key="1">
    <source>
        <dbReference type="EMBL" id="TDH69922.1"/>
    </source>
</evidence>
<gene>
    <name evidence="1" type="ORF">CCR75_005650</name>
</gene>
<dbReference type="RefSeq" id="XP_067819421.1">
    <property type="nucleotide sequence ID" value="XM_067963728.1"/>
</dbReference>
<protein>
    <submittedName>
        <fullName evidence="1">Uncharacterized protein</fullName>
    </submittedName>
</protein>
<proteinExistence type="predicted"/>
<reference evidence="1 2" key="1">
    <citation type="journal article" date="2021" name="Genome Biol.">
        <title>AFLAP: assembly-free linkage analysis pipeline using k-mers from genome sequencing data.</title>
        <authorList>
            <person name="Fletcher K."/>
            <person name="Zhang L."/>
            <person name="Gil J."/>
            <person name="Han R."/>
            <person name="Cavanaugh K."/>
            <person name="Michelmore R."/>
        </authorList>
    </citation>
    <scope>NUCLEOTIDE SEQUENCE [LARGE SCALE GENOMIC DNA]</scope>
    <source>
        <strain evidence="1 2">SF5</strain>
    </source>
</reference>